<keyword evidence="1" id="KW-0004">4Fe-4S</keyword>
<organism evidence="7 8">
    <name type="scientific">Segatella copri</name>
    <dbReference type="NCBI Taxonomy" id="165179"/>
    <lineage>
        <taxon>Bacteria</taxon>
        <taxon>Pseudomonadati</taxon>
        <taxon>Bacteroidota</taxon>
        <taxon>Bacteroidia</taxon>
        <taxon>Bacteroidales</taxon>
        <taxon>Prevotellaceae</taxon>
        <taxon>Segatella</taxon>
    </lineage>
</organism>
<dbReference type="Pfam" id="PF08497">
    <property type="entry name" value="Radical_SAM_N"/>
    <property type="match status" value="1"/>
</dbReference>
<evidence type="ECO:0000313" key="8">
    <source>
        <dbReference type="Proteomes" id="UP000442105"/>
    </source>
</evidence>
<dbReference type="InterPro" id="IPR022946">
    <property type="entry name" value="UPF0313"/>
</dbReference>
<keyword evidence="5" id="KW-0411">Iron-sulfur</keyword>
<reference evidence="8" key="1">
    <citation type="submission" date="2019-09" db="EMBL/GenBank/DDBJ databases">
        <title>Distinct polysaccharide growth profiles of human intestinal Prevotella copri isolates.</title>
        <authorList>
            <person name="Fehlner-Peach H."/>
            <person name="Magnabosco C."/>
            <person name="Raghavan V."/>
            <person name="Scher J.U."/>
            <person name="Tett A."/>
            <person name="Cox L.M."/>
            <person name="Gottsegen C."/>
            <person name="Watters A."/>
            <person name="Wiltshire- Gordon J.D."/>
            <person name="Segata N."/>
            <person name="Bonneau R."/>
            <person name="Littman D.R."/>
        </authorList>
    </citation>
    <scope>NUCLEOTIDE SEQUENCE [LARGE SCALE GENOMIC DNA]</scope>
    <source>
        <strain evidence="8">iAQ1179</strain>
    </source>
</reference>
<dbReference type="PANTHER" id="PTHR32331">
    <property type="entry name" value="UPF0313 PROTEIN YGIQ"/>
    <property type="match status" value="1"/>
</dbReference>
<keyword evidence="3" id="KW-0479">Metal-binding</keyword>
<dbReference type="GO" id="GO:0051539">
    <property type="term" value="F:4 iron, 4 sulfur cluster binding"/>
    <property type="evidence" value="ECO:0007669"/>
    <property type="project" value="UniProtKB-KW"/>
</dbReference>
<evidence type="ECO:0000256" key="3">
    <source>
        <dbReference type="ARBA" id="ARBA00022723"/>
    </source>
</evidence>
<dbReference type="Proteomes" id="UP000442105">
    <property type="component" value="Unassembled WGS sequence"/>
</dbReference>
<dbReference type="PANTHER" id="PTHR32331:SF0">
    <property type="entry name" value="UPF0313 PROTEIN YGIQ"/>
    <property type="match status" value="1"/>
</dbReference>
<accession>A0AA90ZM07</accession>
<evidence type="ECO:0000256" key="5">
    <source>
        <dbReference type="ARBA" id="ARBA00023014"/>
    </source>
</evidence>
<evidence type="ECO:0000256" key="4">
    <source>
        <dbReference type="ARBA" id="ARBA00023004"/>
    </source>
</evidence>
<feature type="non-terminal residue" evidence="7">
    <location>
        <position position="105"/>
    </location>
</feature>
<dbReference type="InterPro" id="IPR013704">
    <property type="entry name" value="UPF0313_N"/>
</dbReference>
<gene>
    <name evidence="7" type="ORF">F7D95_10690</name>
</gene>
<evidence type="ECO:0000313" key="7">
    <source>
        <dbReference type="EMBL" id="MQN13265.1"/>
    </source>
</evidence>
<feature type="domain" description="UPF0313" evidence="6">
    <location>
        <begin position="8"/>
        <end position="105"/>
    </location>
</feature>
<keyword evidence="2" id="KW-0949">S-adenosyl-L-methionine</keyword>
<protein>
    <submittedName>
        <fullName evidence="7">YgiQ family radical SAM protein</fullName>
    </submittedName>
</protein>
<evidence type="ECO:0000256" key="1">
    <source>
        <dbReference type="ARBA" id="ARBA00022485"/>
    </source>
</evidence>
<sequence length="105" mass="12086">MDYKLTDFLPTTKKECELRGWDELDVILFSGDAYVDHPSFGPAILGRILEANGYRVAIVPQPDWHGDFRDFKKLGRPRLFFGVSPGAMDSMVNRYTANRRMRSED</sequence>
<evidence type="ECO:0000256" key="2">
    <source>
        <dbReference type="ARBA" id="ARBA00022691"/>
    </source>
</evidence>
<name>A0AA90ZM07_9BACT</name>
<evidence type="ECO:0000259" key="6">
    <source>
        <dbReference type="Pfam" id="PF08497"/>
    </source>
</evidence>
<proteinExistence type="predicted"/>
<dbReference type="EMBL" id="VZCW01000277">
    <property type="protein sequence ID" value="MQN13265.1"/>
    <property type="molecule type" value="Genomic_DNA"/>
</dbReference>
<dbReference type="AlphaFoldDB" id="A0AA90ZM07"/>
<keyword evidence="4" id="KW-0408">Iron</keyword>
<dbReference type="GO" id="GO:0046872">
    <property type="term" value="F:metal ion binding"/>
    <property type="evidence" value="ECO:0007669"/>
    <property type="project" value="UniProtKB-KW"/>
</dbReference>
<comment type="caution">
    <text evidence="7">The sequence shown here is derived from an EMBL/GenBank/DDBJ whole genome shotgun (WGS) entry which is preliminary data.</text>
</comment>